<dbReference type="PRINTS" id="PR00039">
    <property type="entry name" value="HTHLYSR"/>
</dbReference>
<keyword evidence="4" id="KW-0804">Transcription</keyword>
<evidence type="ECO:0000256" key="3">
    <source>
        <dbReference type="ARBA" id="ARBA00023125"/>
    </source>
</evidence>
<evidence type="ECO:0000256" key="1">
    <source>
        <dbReference type="ARBA" id="ARBA00009437"/>
    </source>
</evidence>
<dbReference type="Gene3D" id="3.40.190.290">
    <property type="match status" value="1"/>
</dbReference>
<dbReference type="PROSITE" id="PS50931">
    <property type="entry name" value="HTH_LYSR"/>
    <property type="match status" value="1"/>
</dbReference>
<dbReference type="PANTHER" id="PTHR30579">
    <property type="entry name" value="TRANSCRIPTIONAL REGULATOR"/>
    <property type="match status" value="1"/>
</dbReference>
<evidence type="ECO:0000256" key="4">
    <source>
        <dbReference type="ARBA" id="ARBA00023163"/>
    </source>
</evidence>
<name>A0A1H7HZ15_STIAU</name>
<dbReference type="GO" id="GO:0003700">
    <property type="term" value="F:DNA-binding transcription factor activity"/>
    <property type="evidence" value="ECO:0007669"/>
    <property type="project" value="InterPro"/>
</dbReference>
<dbReference type="SUPFAM" id="SSF46785">
    <property type="entry name" value="Winged helix' DNA-binding domain"/>
    <property type="match status" value="1"/>
</dbReference>
<keyword evidence="2" id="KW-0805">Transcription regulation</keyword>
<dbReference type="OrthoDB" id="9796526at2"/>
<dbReference type="SUPFAM" id="SSF53850">
    <property type="entry name" value="Periplasmic binding protein-like II"/>
    <property type="match status" value="1"/>
</dbReference>
<dbReference type="Gene3D" id="1.10.10.10">
    <property type="entry name" value="Winged helix-like DNA-binding domain superfamily/Winged helix DNA-binding domain"/>
    <property type="match status" value="1"/>
</dbReference>
<dbReference type="AlphaFoldDB" id="A0A1H7HZ15"/>
<dbReference type="InterPro" id="IPR005119">
    <property type="entry name" value="LysR_subst-bd"/>
</dbReference>
<dbReference type="PANTHER" id="PTHR30579:SF3">
    <property type="entry name" value="TRANSCRIPTIONAL REGULATORY PROTEIN"/>
    <property type="match status" value="1"/>
</dbReference>
<dbReference type="InterPro" id="IPR036390">
    <property type="entry name" value="WH_DNA-bd_sf"/>
</dbReference>
<dbReference type="InterPro" id="IPR000847">
    <property type="entry name" value="LysR_HTH_N"/>
</dbReference>
<sequence length="298" mass="32425">MDIPWEDVRLFLAVAETGSLSQAARKLRIGQPTVSRRLAALEYTLGMTLFRRSAEGATLTGAGERLLLPARRMAEWAGEVSRAAESSEGAPGGLVRITAPPYVSVAFLVPFAAWLAGQHPGLRLEVLASTQYLDLHRGEADLALRTKEPEPEGLKVVKAFTLESAVFVSKALAAKLPRKPRLSELPWLSWAPPLDSLYPHPQLAKLVPGFTPVFTSDSLLVLLEAAKAGLGALPLPRLYSPHAPPTSLIPLPIELGPLLNRSYYLVCARSALDIPRVRQVCELFASELERATRPPPKR</sequence>
<dbReference type="Pfam" id="PF00126">
    <property type="entry name" value="HTH_1"/>
    <property type="match status" value="1"/>
</dbReference>
<gene>
    <name evidence="6" type="ORF">SAMN05444354_101868</name>
</gene>
<comment type="similarity">
    <text evidence="1">Belongs to the LysR transcriptional regulatory family.</text>
</comment>
<keyword evidence="3" id="KW-0238">DNA-binding</keyword>
<evidence type="ECO:0000313" key="7">
    <source>
        <dbReference type="Proteomes" id="UP000182719"/>
    </source>
</evidence>
<dbReference type="InterPro" id="IPR050176">
    <property type="entry name" value="LTTR"/>
</dbReference>
<organism evidence="6 7">
    <name type="scientific">Stigmatella aurantiaca</name>
    <dbReference type="NCBI Taxonomy" id="41"/>
    <lineage>
        <taxon>Bacteria</taxon>
        <taxon>Pseudomonadati</taxon>
        <taxon>Myxococcota</taxon>
        <taxon>Myxococcia</taxon>
        <taxon>Myxococcales</taxon>
        <taxon>Cystobacterineae</taxon>
        <taxon>Archangiaceae</taxon>
        <taxon>Stigmatella</taxon>
    </lineage>
</organism>
<feature type="domain" description="HTH lysR-type" evidence="5">
    <location>
        <begin position="3"/>
        <end position="60"/>
    </location>
</feature>
<dbReference type="InterPro" id="IPR036388">
    <property type="entry name" value="WH-like_DNA-bd_sf"/>
</dbReference>
<dbReference type="FunFam" id="1.10.10.10:FF:000001">
    <property type="entry name" value="LysR family transcriptional regulator"/>
    <property type="match status" value="1"/>
</dbReference>
<dbReference type="GO" id="GO:0003677">
    <property type="term" value="F:DNA binding"/>
    <property type="evidence" value="ECO:0007669"/>
    <property type="project" value="UniProtKB-KW"/>
</dbReference>
<dbReference type="EMBL" id="FOAP01000001">
    <property type="protein sequence ID" value="SEK55489.1"/>
    <property type="molecule type" value="Genomic_DNA"/>
</dbReference>
<keyword evidence="7" id="KW-1185">Reference proteome</keyword>
<reference evidence="7" key="1">
    <citation type="submission" date="2016-10" db="EMBL/GenBank/DDBJ databases">
        <authorList>
            <person name="Varghese N."/>
            <person name="Submissions S."/>
        </authorList>
    </citation>
    <scope>NUCLEOTIDE SEQUENCE [LARGE SCALE GENOMIC DNA]</scope>
    <source>
        <strain evidence="7">DSM 17044</strain>
    </source>
</reference>
<evidence type="ECO:0000313" key="6">
    <source>
        <dbReference type="EMBL" id="SEK55489.1"/>
    </source>
</evidence>
<dbReference type="RefSeq" id="WP_075005043.1">
    <property type="nucleotide sequence ID" value="NZ_FOAP01000001.1"/>
</dbReference>
<accession>A0A1H7HZ15</accession>
<evidence type="ECO:0000256" key="2">
    <source>
        <dbReference type="ARBA" id="ARBA00023015"/>
    </source>
</evidence>
<proteinExistence type="inferred from homology"/>
<dbReference type="Proteomes" id="UP000182719">
    <property type="component" value="Unassembled WGS sequence"/>
</dbReference>
<dbReference type="Pfam" id="PF03466">
    <property type="entry name" value="LysR_substrate"/>
    <property type="match status" value="1"/>
</dbReference>
<protein>
    <submittedName>
        <fullName evidence="6">Transcriptional regulator, LysR family</fullName>
    </submittedName>
</protein>
<evidence type="ECO:0000259" key="5">
    <source>
        <dbReference type="PROSITE" id="PS50931"/>
    </source>
</evidence>